<gene>
    <name evidence="8" type="ORF">J437_LFUL014422</name>
</gene>
<name>A0A8K0KHP6_LADFU</name>
<dbReference type="EMBL" id="KZ308876">
    <property type="protein sequence ID" value="KAG8235090.1"/>
    <property type="molecule type" value="Genomic_DNA"/>
</dbReference>
<evidence type="ECO:0000256" key="7">
    <source>
        <dbReference type="SAM" id="Phobius"/>
    </source>
</evidence>
<protein>
    <submittedName>
        <fullName evidence="8">Uncharacterized protein</fullName>
    </submittedName>
</protein>
<reference evidence="8" key="2">
    <citation type="submission" date="2017-10" db="EMBL/GenBank/DDBJ databases">
        <title>Ladona fulva Genome sequencing and assembly.</title>
        <authorList>
            <person name="Murali S."/>
            <person name="Richards S."/>
            <person name="Bandaranaike D."/>
            <person name="Bellair M."/>
            <person name="Blankenburg K."/>
            <person name="Chao H."/>
            <person name="Dinh H."/>
            <person name="Doddapaneni H."/>
            <person name="Dugan-Rocha S."/>
            <person name="Elkadiri S."/>
            <person name="Gnanaolivu R."/>
            <person name="Hernandez B."/>
            <person name="Skinner E."/>
            <person name="Javaid M."/>
            <person name="Lee S."/>
            <person name="Li M."/>
            <person name="Ming W."/>
            <person name="Munidasa M."/>
            <person name="Muniz J."/>
            <person name="Nguyen L."/>
            <person name="Hughes D."/>
            <person name="Osuji N."/>
            <person name="Pu L.-L."/>
            <person name="Puazo M."/>
            <person name="Qu C."/>
            <person name="Quiroz J."/>
            <person name="Raj R."/>
            <person name="Weissenberger G."/>
            <person name="Xin Y."/>
            <person name="Zou X."/>
            <person name="Han Y."/>
            <person name="Worley K."/>
            <person name="Muzny D."/>
            <person name="Gibbs R."/>
        </authorList>
    </citation>
    <scope>NUCLEOTIDE SEQUENCE</scope>
    <source>
        <strain evidence="8">Sampled in the wild</strain>
    </source>
</reference>
<evidence type="ECO:0000256" key="5">
    <source>
        <dbReference type="ARBA" id="ARBA00022989"/>
    </source>
</evidence>
<dbReference type="Gene3D" id="1.20.1530.20">
    <property type="match status" value="1"/>
</dbReference>
<keyword evidence="9" id="KW-1185">Reference proteome</keyword>
<evidence type="ECO:0000256" key="4">
    <source>
        <dbReference type="ARBA" id="ARBA00022847"/>
    </source>
</evidence>
<keyword evidence="4" id="KW-0813">Transport</keyword>
<dbReference type="Proteomes" id="UP000792457">
    <property type="component" value="Unassembled WGS sequence"/>
</dbReference>
<accession>A0A8K0KHP6</accession>
<dbReference type="GO" id="GO:0016020">
    <property type="term" value="C:membrane"/>
    <property type="evidence" value="ECO:0007669"/>
    <property type="project" value="UniProtKB-SubCell"/>
</dbReference>
<reference evidence="8" key="1">
    <citation type="submission" date="2013-04" db="EMBL/GenBank/DDBJ databases">
        <authorList>
            <person name="Qu J."/>
            <person name="Murali S.C."/>
            <person name="Bandaranaike D."/>
            <person name="Bellair M."/>
            <person name="Blankenburg K."/>
            <person name="Chao H."/>
            <person name="Dinh H."/>
            <person name="Doddapaneni H."/>
            <person name="Downs B."/>
            <person name="Dugan-Rocha S."/>
            <person name="Elkadiri S."/>
            <person name="Gnanaolivu R.D."/>
            <person name="Hernandez B."/>
            <person name="Javaid M."/>
            <person name="Jayaseelan J.C."/>
            <person name="Lee S."/>
            <person name="Li M."/>
            <person name="Ming W."/>
            <person name="Munidasa M."/>
            <person name="Muniz J."/>
            <person name="Nguyen L."/>
            <person name="Ongeri F."/>
            <person name="Osuji N."/>
            <person name="Pu L.-L."/>
            <person name="Puazo M."/>
            <person name="Qu C."/>
            <person name="Quiroz J."/>
            <person name="Raj R."/>
            <person name="Weissenberger G."/>
            <person name="Xin Y."/>
            <person name="Zou X."/>
            <person name="Han Y."/>
            <person name="Richards S."/>
            <person name="Worley K."/>
            <person name="Muzny D."/>
            <person name="Gibbs R."/>
        </authorList>
    </citation>
    <scope>NUCLEOTIDE SEQUENCE</scope>
    <source>
        <strain evidence="8">Sampled in the wild</strain>
    </source>
</reference>
<dbReference type="OrthoDB" id="203097at2759"/>
<dbReference type="PANTHER" id="PTHR10361:SF28">
    <property type="entry name" value="P3 PROTEIN-RELATED"/>
    <property type="match status" value="1"/>
</dbReference>
<evidence type="ECO:0000256" key="2">
    <source>
        <dbReference type="ARBA" id="ARBA00006528"/>
    </source>
</evidence>
<evidence type="ECO:0000313" key="9">
    <source>
        <dbReference type="Proteomes" id="UP000792457"/>
    </source>
</evidence>
<keyword evidence="3 7" id="KW-0812">Transmembrane</keyword>
<dbReference type="InterPro" id="IPR004710">
    <property type="entry name" value="Bilac:Na_transpt"/>
</dbReference>
<sequence>MFVYDNDWVAAVSPDVLMLDPGDKSWMGNFTIRGIFVGFAKVKALLEPKEGSGHILTSSSVLKVSVIRKNSWMDRAFTISIAVLVSVLFVNFGAALDWMILKETLHRPIGPSIGFVTQFLFMPIVAYILGMVLFDSPSMRLGLFFTGCSPGA</sequence>
<dbReference type="PANTHER" id="PTHR10361">
    <property type="entry name" value="SODIUM-BILE ACID COTRANSPORTER"/>
    <property type="match status" value="1"/>
</dbReference>
<evidence type="ECO:0000313" key="8">
    <source>
        <dbReference type="EMBL" id="KAG8235090.1"/>
    </source>
</evidence>
<comment type="similarity">
    <text evidence="2">Belongs to the bile acid:sodium symporter (BASS) (TC 2.A.28) family.</text>
</comment>
<dbReference type="AlphaFoldDB" id="A0A8K0KHP6"/>
<dbReference type="Pfam" id="PF01758">
    <property type="entry name" value="SBF"/>
    <property type="match status" value="1"/>
</dbReference>
<comment type="caution">
    <text evidence="8">The sequence shown here is derived from an EMBL/GenBank/DDBJ whole genome shotgun (WGS) entry which is preliminary data.</text>
</comment>
<proteinExistence type="inferred from homology"/>
<organism evidence="8 9">
    <name type="scientific">Ladona fulva</name>
    <name type="common">Scarce chaser dragonfly</name>
    <name type="synonym">Libellula fulva</name>
    <dbReference type="NCBI Taxonomy" id="123851"/>
    <lineage>
        <taxon>Eukaryota</taxon>
        <taxon>Metazoa</taxon>
        <taxon>Ecdysozoa</taxon>
        <taxon>Arthropoda</taxon>
        <taxon>Hexapoda</taxon>
        <taxon>Insecta</taxon>
        <taxon>Pterygota</taxon>
        <taxon>Palaeoptera</taxon>
        <taxon>Odonata</taxon>
        <taxon>Epiprocta</taxon>
        <taxon>Anisoptera</taxon>
        <taxon>Libelluloidea</taxon>
        <taxon>Libellulidae</taxon>
        <taxon>Ladona</taxon>
    </lineage>
</organism>
<dbReference type="InterPro" id="IPR038770">
    <property type="entry name" value="Na+/solute_symporter_sf"/>
</dbReference>
<evidence type="ECO:0000256" key="1">
    <source>
        <dbReference type="ARBA" id="ARBA00004141"/>
    </source>
</evidence>
<evidence type="ECO:0000256" key="3">
    <source>
        <dbReference type="ARBA" id="ARBA00022692"/>
    </source>
</evidence>
<keyword evidence="6 7" id="KW-0472">Membrane</keyword>
<dbReference type="GO" id="GO:0015293">
    <property type="term" value="F:symporter activity"/>
    <property type="evidence" value="ECO:0007669"/>
    <property type="project" value="UniProtKB-KW"/>
</dbReference>
<dbReference type="InterPro" id="IPR002657">
    <property type="entry name" value="BilAc:Na_symport/Acr3"/>
</dbReference>
<evidence type="ECO:0000256" key="6">
    <source>
        <dbReference type="ARBA" id="ARBA00023136"/>
    </source>
</evidence>
<feature type="transmembrane region" description="Helical" evidence="7">
    <location>
        <begin position="113"/>
        <end position="134"/>
    </location>
</feature>
<comment type="subcellular location">
    <subcellularLocation>
        <location evidence="1">Membrane</location>
        <topology evidence="1">Multi-pass membrane protein</topology>
    </subcellularLocation>
</comment>
<keyword evidence="5 7" id="KW-1133">Transmembrane helix</keyword>
<keyword evidence="4" id="KW-0769">Symport</keyword>
<feature type="transmembrane region" description="Helical" evidence="7">
    <location>
        <begin position="77"/>
        <end position="101"/>
    </location>
</feature>